<reference evidence="1 2" key="1">
    <citation type="journal article" date="2016" name="J. Zhejiang Univ. Sci. B">
        <title>Antibiotic resistance mechanisms of Myroides sp.</title>
        <authorList>
            <person name="Hu S."/>
            <person name="Yuan S."/>
            <person name="Qu H."/>
            <person name="Jiang T."/>
            <person name="Zhou Y."/>
            <person name="Wang M."/>
            <person name="Ming D."/>
        </authorList>
    </citation>
    <scope>NUCLEOTIDE SEQUENCE [LARGE SCALE GENOMIC DNA]</scope>
    <source>
        <strain evidence="1 2">PR63039</strain>
    </source>
</reference>
<organism evidence="1 2">
    <name type="scientific">Myroides odoratimimus</name>
    <dbReference type="NCBI Taxonomy" id="76832"/>
    <lineage>
        <taxon>Bacteria</taxon>
        <taxon>Pseudomonadati</taxon>
        <taxon>Bacteroidota</taxon>
        <taxon>Flavobacteriia</taxon>
        <taxon>Flavobacteriales</taxon>
        <taxon>Flavobacteriaceae</taxon>
        <taxon>Myroides</taxon>
    </lineage>
</organism>
<sequence length="1159" mass="137224">MKDILTTDTTEKQNRFYSHKIADKYFFGGYFNLASNNIYEVFEEVNKRNTFGKLAKRDNGNLKNYIIHVFKDELSISDFEKRVAIFASYFPILETVDKKSIKERNRTIDLTLSQRIRQFREMLISLVTAVDQLRNFYTHYHHSDIVIENKVLDFLNSSFVSTALHVKDKYLKTDKTKEFLKETIAAELDILIEAYKKKQIEKKNTRFKANKREDILNAIYNEAFWSFINDKDKDKDKETVVAKGADAYFEKNHHKSNDPDFALNISEKGIVYLLSFFLTNKEMDSLKANLTGFKGKVDRESGNSIKYMATQRIYSFHTYRGLKQKIRTSEEGVKETLLMQMIDELSKVPNVVYQHLSTTQQNSFIEDWNEYYKDYEDDVETDDLSRVTHPVIRKRYEDRFNYFAIRFLDEFFDFPTLRFQVHLGDYVHDRRTKQLGKVESDRIIKEKVTVFARLKDINSAKASYFHSLEEQDKEELDNKWTLFPNPSYDFPKEHTLQHQGEQKNAGKIGIYVKLRDTQYKEKAALEEARKSLNPKERSATKASKYDIITQIIEANDNVKSEKPLVFTGQPIAYLSMNDIHSMLFSLLTDNAELKKTPEEVEAKLIDQIGKQINEILSKDTDTKILKKYKDNDLKETDTDKITRDLARDKEEIEKLILEQKQRADDYNYTSSTKFNIDKSRKRKHLLFNAEKGKIGVWLANDIKRFMFKESKSKWKGYQHIELQKLFAYFDTSKSDLELILSNMVMVKDYPIELIDLVKKSRTLVDFLNKYLEARLEYIENVITRVKNSIGTPQFKTVRKECFTFLKKSNYTVVSLDKQVERILSMPLFIERGFMDDKPTMLEGKSYKQHKEKFADWFVHYKENSNYQNFYDTEVYEITTEDKREKAKVTKKIKQQQKNDVFTLMMVNYMLEEVLKLSSNDRLSLNELYQTKEERIVNKQVAKDTQERNKNYIWNKVVDLQLCDGLVHIDNVKLKDIGNFRKYENDSRVKEFLTYQSDIVWSAYLSNEVDSNKLYVIERQLDNYESIRSKELLKEVQEIECSVYNQVANKESLKQSGNENFKQYVLQGLLPIGMDVREMLILSTDVKFKKEEIIQLGQAGEVEQDLYSLIYIRNKFAHNQLPIKEFFDFCENNYRSISDNEYYAEYYMEIFRSIKEKYAN</sequence>
<dbReference type="EMBL" id="CP013690">
    <property type="protein sequence ID" value="ALU28412.1"/>
    <property type="molecule type" value="Genomic_DNA"/>
</dbReference>
<dbReference type="AlphaFoldDB" id="A0AAI8G6K2"/>
<evidence type="ECO:0000313" key="2">
    <source>
        <dbReference type="Proteomes" id="UP000069030"/>
    </source>
</evidence>
<dbReference type="CDD" id="cd20478">
    <property type="entry name" value="Cas13b_Bz-like"/>
    <property type="match status" value="1"/>
</dbReference>
<dbReference type="NCBIfam" id="NF038190">
    <property type="entry name" value="VI_Cas13b"/>
    <property type="match status" value="1"/>
</dbReference>
<proteinExistence type="predicted"/>
<protein>
    <submittedName>
        <fullName evidence="1">Uncharacterized protein</fullName>
    </submittedName>
</protein>
<name>A0AAI8G6K2_9FLAO</name>
<dbReference type="Proteomes" id="UP000069030">
    <property type="component" value="Chromosome"/>
</dbReference>
<evidence type="ECO:0000313" key="1">
    <source>
        <dbReference type="EMBL" id="ALU28412.1"/>
    </source>
</evidence>
<gene>
    <name evidence="1" type="ORF">AS202_18815</name>
</gene>
<accession>A0AAI8G6K2</accession>
<dbReference type="RefSeq" id="WP_058700060.1">
    <property type="nucleotide sequence ID" value="NZ_CP013690.1"/>
</dbReference>
<dbReference type="KEGG" id="mod:AS202_18815"/>